<dbReference type="AlphaFoldDB" id="A0AAV7RCU4"/>
<feature type="region of interest" description="Disordered" evidence="1">
    <location>
        <begin position="13"/>
        <end position="152"/>
    </location>
</feature>
<feature type="compositionally biased region" description="Acidic residues" evidence="1">
    <location>
        <begin position="54"/>
        <end position="66"/>
    </location>
</feature>
<name>A0AAV7RCU4_PLEWA</name>
<evidence type="ECO:0000313" key="2">
    <source>
        <dbReference type="EMBL" id="KAJ1149955.1"/>
    </source>
</evidence>
<reference evidence="2" key="1">
    <citation type="journal article" date="2022" name="bioRxiv">
        <title>Sequencing and chromosome-scale assembly of the giantPleurodeles waltlgenome.</title>
        <authorList>
            <person name="Brown T."/>
            <person name="Elewa A."/>
            <person name="Iarovenko S."/>
            <person name="Subramanian E."/>
            <person name="Araus A.J."/>
            <person name="Petzold A."/>
            <person name="Susuki M."/>
            <person name="Suzuki K.-i.T."/>
            <person name="Hayashi T."/>
            <person name="Toyoda A."/>
            <person name="Oliveira C."/>
            <person name="Osipova E."/>
            <person name="Leigh N.D."/>
            <person name="Simon A."/>
            <person name="Yun M.H."/>
        </authorList>
    </citation>
    <scope>NUCLEOTIDE SEQUENCE</scope>
    <source>
        <strain evidence="2">20211129_DDA</strain>
        <tissue evidence="2">Liver</tissue>
    </source>
</reference>
<accession>A0AAV7RCU4</accession>
<feature type="compositionally biased region" description="Basic residues" evidence="1">
    <location>
        <begin position="129"/>
        <end position="143"/>
    </location>
</feature>
<evidence type="ECO:0000313" key="3">
    <source>
        <dbReference type="Proteomes" id="UP001066276"/>
    </source>
</evidence>
<gene>
    <name evidence="2" type="ORF">NDU88_002753</name>
</gene>
<keyword evidence="3" id="KW-1185">Reference proteome</keyword>
<evidence type="ECO:0000256" key="1">
    <source>
        <dbReference type="SAM" id="MobiDB-lite"/>
    </source>
</evidence>
<sequence>MYCDGELIPVHVNIEAGSGQQRSPPGGTLESDTSQHRDVNKNAEEDPKERSEHEEETPDDAEEREEHEESEKHDKERPNVNEGTEDAGNEKEEASRGQTRTVNQEKGEDATRGKEENNTPEWGEAIPKLTRRVGGRRKPRRRKQEGPLGEPA</sequence>
<feature type="compositionally biased region" description="Basic and acidic residues" evidence="1">
    <location>
        <begin position="67"/>
        <end position="79"/>
    </location>
</feature>
<feature type="compositionally biased region" description="Basic and acidic residues" evidence="1">
    <location>
        <begin position="33"/>
        <end position="53"/>
    </location>
</feature>
<feature type="compositionally biased region" description="Basic and acidic residues" evidence="1">
    <location>
        <begin position="103"/>
        <end position="117"/>
    </location>
</feature>
<dbReference type="EMBL" id="JANPWB010000009">
    <property type="protein sequence ID" value="KAJ1149955.1"/>
    <property type="molecule type" value="Genomic_DNA"/>
</dbReference>
<comment type="caution">
    <text evidence="2">The sequence shown here is derived from an EMBL/GenBank/DDBJ whole genome shotgun (WGS) entry which is preliminary data.</text>
</comment>
<protein>
    <submittedName>
        <fullName evidence="2">Uncharacterized protein</fullName>
    </submittedName>
</protein>
<organism evidence="2 3">
    <name type="scientific">Pleurodeles waltl</name>
    <name type="common">Iberian ribbed newt</name>
    <dbReference type="NCBI Taxonomy" id="8319"/>
    <lineage>
        <taxon>Eukaryota</taxon>
        <taxon>Metazoa</taxon>
        <taxon>Chordata</taxon>
        <taxon>Craniata</taxon>
        <taxon>Vertebrata</taxon>
        <taxon>Euteleostomi</taxon>
        <taxon>Amphibia</taxon>
        <taxon>Batrachia</taxon>
        <taxon>Caudata</taxon>
        <taxon>Salamandroidea</taxon>
        <taxon>Salamandridae</taxon>
        <taxon>Pleurodelinae</taxon>
        <taxon>Pleurodeles</taxon>
    </lineage>
</organism>
<dbReference type="Proteomes" id="UP001066276">
    <property type="component" value="Chromosome 5"/>
</dbReference>
<proteinExistence type="predicted"/>